<gene>
    <name evidence="6" type="ORF">GCM10022218_31160</name>
</gene>
<protein>
    <submittedName>
        <fullName evidence="6">TetR family transcriptional regulator</fullName>
    </submittedName>
</protein>
<dbReference type="SUPFAM" id="SSF46689">
    <property type="entry name" value="Homeodomain-like"/>
    <property type="match status" value="1"/>
</dbReference>
<dbReference type="PRINTS" id="PR00455">
    <property type="entry name" value="HTHTETR"/>
</dbReference>
<evidence type="ECO:0000256" key="2">
    <source>
        <dbReference type="ARBA" id="ARBA00023125"/>
    </source>
</evidence>
<sequence length="187" mass="21634">MIVFYFCITKFKEMDNPRERVLNTASLLFHQQGYNSTGINQIISEAKVAKASFYQHFKSKDDLCIAFLTSRHAFWFSELRAYTQDSVSHKQSILAAFDFIIHMNNKENFRGCSFLNILSELSKNQSAILSVIQSHKNDLRRFFTEILGEGLLAAHIYLLFESAIIESQLFRSNELVLQSKEIVNHII</sequence>
<keyword evidence="2 4" id="KW-0238">DNA-binding</keyword>
<evidence type="ECO:0000313" key="6">
    <source>
        <dbReference type="EMBL" id="GAA4179070.1"/>
    </source>
</evidence>
<evidence type="ECO:0000256" key="4">
    <source>
        <dbReference type="PROSITE-ProRule" id="PRU00335"/>
    </source>
</evidence>
<name>A0ABP8A770_9SPHI</name>
<keyword evidence="1" id="KW-0805">Transcription regulation</keyword>
<evidence type="ECO:0000313" key="7">
    <source>
        <dbReference type="Proteomes" id="UP001500167"/>
    </source>
</evidence>
<dbReference type="Pfam" id="PF00440">
    <property type="entry name" value="TetR_N"/>
    <property type="match status" value="1"/>
</dbReference>
<dbReference type="Gene3D" id="1.10.357.10">
    <property type="entry name" value="Tetracycline Repressor, domain 2"/>
    <property type="match status" value="1"/>
</dbReference>
<feature type="domain" description="HTH tetR-type" evidence="5">
    <location>
        <begin position="15"/>
        <end position="75"/>
    </location>
</feature>
<dbReference type="EMBL" id="BAAAZK010000007">
    <property type="protein sequence ID" value="GAA4179070.1"/>
    <property type="molecule type" value="Genomic_DNA"/>
</dbReference>
<comment type="caution">
    <text evidence="6">The sequence shown here is derived from an EMBL/GenBank/DDBJ whole genome shotgun (WGS) entry which is preliminary data.</text>
</comment>
<dbReference type="PANTHER" id="PTHR47506:SF1">
    <property type="entry name" value="HTH-TYPE TRANSCRIPTIONAL REGULATOR YJDC"/>
    <property type="match status" value="1"/>
</dbReference>
<dbReference type="InterPro" id="IPR036271">
    <property type="entry name" value="Tet_transcr_reg_TetR-rel_C_sf"/>
</dbReference>
<dbReference type="InterPro" id="IPR009057">
    <property type="entry name" value="Homeodomain-like_sf"/>
</dbReference>
<dbReference type="Proteomes" id="UP001500167">
    <property type="component" value="Unassembled WGS sequence"/>
</dbReference>
<evidence type="ECO:0000256" key="3">
    <source>
        <dbReference type="ARBA" id="ARBA00023163"/>
    </source>
</evidence>
<keyword evidence="3" id="KW-0804">Transcription</keyword>
<proteinExistence type="predicted"/>
<evidence type="ECO:0000259" key="5">
    <source>
        <dbReference type="PROSITE" id="PS50977"/>
    </source>
</evidence>
<dbReference type="SUPFAM" id="SSF48498">
    <property type="entry name" value="Tetracyclin repressor-like, C-terminal domain"/>
    <property type="match status" value="1"/>
</dbReference>
<accession>A0ABP8A770</accession>
<dbReference type="PROSITE" id="PS50977">
    <property type="entry name" value="HTH_TETR_2"/>
    <property type="match status" value="1"/>
</dbReference>
<evidence type="ECO:0000256" key="1">
    <source>
        <dbReference type="ARBA" id="ARBA00023015"/>
    </source>
</evidence>
<feature type="DNA-binding region" description="H-T-H motif" evidence="4">
    <location>
        <begin position="38"/>
        <end position="57"/>
    </location>
</feature>
<keyword evidence="7" id="KW-1185">Reference proteome</keyword>
<dbReference type="PANTHER" id="PTHR47506">
    <property type="entry name" value="TRANSCRIPTIONAL REGULATORY PROTEIN"/>
    <property type="match status" value="1"/>
</dbReference>
<reference evidence="7" key="1">
    <citation type="journal article" date="2019" name="Int. J. Syst. Evol. Microbiol.">
        <title>The Global Catalogue of Microorganisms (GCM) 10K type strain sequencing project: providing services to taxonomists for standard genome sequencing and annotation.</title>
        <authorList>
            <consortium name="The Broad Institute Genomics Platform"/>
            <consortium name="The Broad Institute Genome Sequencing Center for Infectious Disease"/>
            <person name="Wu L."/>
            <person name="Ma J."/>
        </authorList>
    </citation>
    <scope>NUCLEOTIDE SEQUENCE [LARGE SCALE GENOMIC DNA]</scope>
    <source>
        <strain evidence="7">JCM 16722</strain>
    </source>
</reference>
<dbReference type="InterPro" id="IPR001647">
    <property type="entry name" value="HTH_TetR"/>
</dbReference>
<organism evidence="6 7">
    <name type="scientific">Sphingobacterium ginsenosidimutans</name>
    <dbReference type="NCBI Taxonomy" id="687845"/>
    <lineage>
        <taxon>Bacteria</taxon>
        <taxon>Pseudomonadati</taxon>
        <taxon>Bacteroidota</taxon>
        <taxon>Sphingobacteriia</taxon>
        <taxon>Sphingobacteriales</taxon>
        <taxon>Sphingobacteriaceae</taxon>
        <taxon>Sphingobacterium</taxon>
    </lineage>
</organism>